<name>A0A2T8F9T4_9ACTN</name>
<keyword evidence="4" id="KW-1185">Reference proteome</keyword>
<gene>
    <name evidence="3" type="ORF">DDE18_13400</name>
</gene>
<evidence type="ECO:0000313" key="4">
    <source>
        <dbReference type="Proteomes" id="UP000246018"/>
    </source>
</evidence>
<dbReference type="EMBL" id="QDGZ01000005">
    <property type="protein sequence ID" value="PVG82450.1"/>
    <property type="molecule type" value="Genomic_DNA"/>
</dbReference>
<organism evidence="3 4">
    <name type="scientific">Nocardioides gansuensis</name>
    <dbReference type="NCBI Taxonomy" id="2138300"/>
    <lineage>
        <taxon>Bacteria</taxon>
        <taxon>Bacillati</taxon>
        <taxon>Actinomycetota</taxon>
        <taxon>Actinomycetes</taxon>
        <taxon>Propionibacteriales</taxon>
        <taxon>Nocardioidaceae</taxon>
        <taxon>Nocardioides</taxon>
    </lineage>
</organism>
<dbReference type="Gene3D" id="3.40.50.150">
    <property type="entry name" value="Vaccinia Virus protein VP39"/>
    <property type="match status" value="1"/>
</dbReference>
<dbReference type="InterPro" id="IPR013216">
    <property type="entry name" value="Methyltransf_11"/>
</dbReference>
<feature type="region of interest" description="Disordered" evidence="1">
    <location>
        <begin position="21"/>
        <end position="50"/>
    </location>
</feature>
<dbReference type="Pfam" id="PF08241">
    <property type="entry name" value="Methyltransf_11"/>
    <property type="match status" value="1"/>
</dbReference>
<evidence type="ECO:0000259" key="2">
    <source>
        <dbReference type="Pfam" id="PF08241"/>
    </source>
</evidence>
<reference evidence="3 4" key="1">
    <citation type="submission" date="2018-04" db="EMBL/GenBank/DDBJ databases">
        <title>Genome of Nocardioides gansuensis WSJ-1.</title>
        <authorList>
            <person name="Wu S."/>
            <person name="Wang G."/>
        </authorList>
    </citation>
    <scope>NUCLEOTIDE SEQUENCE [LARGE SCALE GENOMIC DNA]</scope>
    <source>
        <strain evidence="3 4">WSJ-1</strain>
    </source>
</reference>
<dbReference type="OrthoDB" id="65624at2"/>
<dbReference type="SUPFAM" id="SSF53335">
    <property type="entry name" value="S-adenosyl-L-methionine-dependent methyltransferases"/>
    <property type="match status" value="1"/>
</dbReference>
<feature type="domain" description="Methyltransferase type 11" evidence="2">
    <location>
        <begin position="72"/>
        <end position="113"/>
    </location>
</feature>
<feature type="compositionally biased region" description="Basic residues" evidence="1">
    <location>
        <begin position="21"/>
        <end position="31"/>
    </location>
</feature>
<sequence>MGRGPALGHCLRLARGAPGHRGARLAARARQRPAVALRRGRGDRGPAPGIACPRRADGWGRGAAWPAPRPGARLPFDDGSFDLVVSFTGLHCFPDPQRAVREMVRVLRAGGAITGSSMFLGAGWRLEVARRMGTAAGVLGPMCTADQARAWLSAAGCRDVRLAMSGGIGYFRAVRA</sequence>
<protein>
    <recommendedName>
        <fullName evidence="2">Methyltransferase type 11 domain-containing protein</fullName>
    </recommendedName>
</protein>
<comment type="caution">
    <text evidence="3">The sequence shown here is derived from an EMBL/GenBank/DDBJ whole genome shotgun (WGS) entry which is preliminary data.</text>
</comment>
<dbReference type="PANTHER" id="PTHR43591:SF24">
    <property type="entry name" value="2-METHOXY-6-POLYPRENYL-1,4-BENZOQUINOL METHYLASE, MITOCHONDRIAL"/>
    <property type="match status" value="1"/>
</dbReference>
<evidence type="ECO:0000256" key="1">
    <source>
        <dbReference type="SAM" id="MobiDB-lite"/>
    </source>
</evidence>
<dbReference type="AlphaFoldDB" id="A0A2T8F9T4"/>
<evidence type="ECO:0000313" key="3">
    <source>
        <dbReference type="EMBL" id="PVG82450.1"/>
    </source>
</evidence>
<dbReference type="InterPro" id="IPR029063">
    <property type="entry name" value="SAM-dependent_MTases_sf"/>
</dbReference>
<accession>A0A2T8F9T4</accession>
<dbReference type="GO" id="GO:0008757">
    <property type="term" value="F:S-adenosylmethionine-dependent methyltransferase activity"/>
    <property type="evidence" value="ECO:0007669"/>
    <property type="project" value="InterPro"/>
</dbReference>
<proteinExistence type="predicted"/>
<dbReference type="Proteomes" id="UP000246018">
    <property type="component" value="Unassembled WGS sequence"/>
</dbReference>
<dbReference type="PANTHER" id="PTHR43591">
    <property type="entry name" value="METHYLTRANSFERASE"/>
    <property type="match status" value="1"/>
</dbReference>